<dbReference type="InterPro" id="IPR023346">
    <property type="entry name" value="Lysozyme-like_dom_sf"/>
</dbReference>
<dbReference type="OrthoDB" id="9815002at2"/>
<gene>
    <name evidence="5" type="ORF">BWP39_27210</name>
</gene>
<accession>A0A2A4ETE6</accession>
<organism evidence="5 6">
    <name type="scientific">Paraburkholderia acidicola</name>
    <dbReference type="NCBI Taxonomy" id="1912599"/>
    <lineage>
        <taxon>Bacteria</taxon>
        <taxon>Pseudomonadati</taxon>
        <taxon>Pseudomonadota</taxon>
        <taxon>Betaproteobacteria</taxon>
        <taxon>Burkholderiales</taxon>
        <taxon>Burkholderiaceae</taxon>
        <taxon>Paraburkholderia</taxon>
    </lineage>
</organism>
<evidence type="ECO:0000313" key="6">
    <source>
        <dbReference type="Proteomes" id="UP000218022"/>
    </source>
</evidence>
<dbReference type="EMBL" id="MTZV01000006">
    <property type="protein sequence ID" value="PCE23369.1"/>
    <property type="molecule type" value="Genomic_DNA"/>
</dbReference>
<dbReference type="PANTHER" id="PTHR37423:SF2">
    <property type="entry name" value="MEMBRANE-BOUND LYTIC MUREIN TRANSGLYCOSYLASE C"/>
    <property type="match status" value="1"/>
</dbReference>
<dbReference type="RefSeq" id="WP_096725315.1">
    <property type="nucleotide sequence ID" value="NZ_MTZV01000006.1"/>
</dbReference>
<dbReference type="Gene3D" id="1.10.530.10">
    <property type="match status" value="1"/>
</dbReference>
<evidence type="ECO:0000259" key="4">
    <source>
        <dbReference type="Pfam" id="PF01464"/>
    </source>
</evidence>
<feature type="signal peptide" evidence="3">
    <location>
        <begin position="1"/>
        <end position="20"/>
    </location>
</feature>
<dbReference type="InterPro" id="IPR008258">
    <property type="entry name" value="Transglycosylase_SLT_dom_1"/>
</dbReference>
<dbReference type="SUPFAM" id="SSF53955">
    <property type="entry name" value="Lysozyme-like"/>
    <property type="match status" value="1"/>
</dbReference>
<evidence type="ECO:0000313" key="5">
    <source>
        <dbReference type="EMBL" id="PCE23369.1"/>
    </source>
</evidence>
<evidence type="ECO:0000256" key="3">
    <source>
        <dbReference type="SAM" id="SignalP"/>
    </source>
</evidence>
<evidence type="ECO:0000256" key="1">
    <source>
        <dbReference type="ARBA" id="ARBA00007734"/>
    </source>
</evidence>
<proteinExistence type="inferred from homology"/>
<protein>
    <recommendedName>
        <fullName evidence="4">Transglycosylase SLT domain-containing protein</fullName>
    </recommendedName>
</protein>
<feature type="domain" description="Transglycosylase SLT" evidence="4">
    <location>
        <begin position="82"/>
        <end position="171"/>
    </location>
</feature>
<name>A0A2A4ETE6_9BURK</name>
<dbReference type="Proteomes" id="UP000218022">
    <property type="component" value="Unassembled WGS sequence"/>
</dbReference>
<feature type="region of interest" description="Disordered" evidence="2">
    <location>
        <begin position="21"/>
        <end position="54"/>
    </location>
</feature>
<dbReference type="Pfam" id="PF01464">
    <property type="entry name" value="SLT"/>
    <property type="match status" value="1"/>
</dbReference>
<dbReference type="PANTHER" id="PTHR37423">
    <property type="entry name" value="SOLUBLE LYTIC MUREIN TRANSGLYCOSYLASE-RELATED"/>
    <property type="match status" value="1"/>
</dbReference>
<feature type="chain" id="PRO_5012178401" description="Transglycosylase SLT domain-containing protein" evidence="3">
    <location>
        <begin position="21"/>
        <end position="268"/>
    </location>
</feature>
<reference evidence="5 6" key="1">
    <citation type="submission" date="2017-01" db="EMBL/GenBank/DDBJ databases">
        <title>Whole-Genome Shotgun Sequencing of Two beta-Proteobacterial Species in Search of the Bulgecin Biosynthetic Cluster.</title>
        <authorList>
            <person name="Horsman M.E."/>
            <person name="Marous D.R."/>
            <person name="Li R."/>
            <person name="Oliver R.A."/>
            <person name="Byun B."/>
            <person name="Emrich S.J."/>
            <person name="Boggess B."/>
            <person name="Townsend C.A."/>
            <person name="Mobashery S."/>
        </authorList>
    </citation>
    <scope>NUCLEOTIDE SEQUENCE [LARGE SCALE GENOMIC DNA]</scope>
    <source>
        <strain evidence="5 6">ATCC 31363</strain>
    </source>
</reference>
<sequence length="268" mass="27629">MNRLLCALALTLGLIQGGLAGESAQQGSQPDAPSAAQPASDSASGHSAAQDNSEHLRQRMTDYLTRKFGVARDKAEQIAKAVNASSEKYALPPALLLAIISIESRFKEKAKGTNGATGLMQVVPGAHRDLLRHVKDLTQPDTNIEVGSAILYGYRRSAGGDLNAALKSYGGSKAYAQMVSERTKAFAGVVGDDDAGHAMLPATFRTAFRSDQGGACDTRWTTFCIGPVVWLGNVAAVSGASGSGLPVAPATVSGLGGGLFPPPLPVAP</sequence>
<evidence type="ECO:0000256" key="2">
    <source>
        <dbReference type="SAM" id="MobiDB-lite"/>
    </source>
</evidence>
<comment type="caution">
    <text evidence="5">The sequence shown here is derived from an EMBL/GenBank/DDBJ whole genome shotgun (WGS) entry which is preliminary data.</text>
</comment>
<dbReference type="AlphaFoldDB" id="A0A2A4ETE6"/>
<comment type="similarity">
    <text evidence="1">Belongs to the transglycosylase Slt family.</text>
</comment>
<feature type="compositionally biased region" description="Low complexity" evidence="2">
    <location>
        <begin position="23"/>
        <end position="45"/>
    </location>
</feature>
<keyword evidence="3" id="KW-0732">Signal</keyword>